<feature type="non-terminal residue" evidence="5">
    <location>
        <position position="156"/>
    </location>
</feature>
<name>A0AAD5G4K4_AMBAR</name>
<evidence type="ECO:0000256" key="3">
    <source>
        <dbReference type="ARBA" id="ARBA00022833"/>
    </source>
</evidence>
<dbReference type="InterPro" id="IPR010666">
    <property type="entry name" value="Znf_GRF"/>
</dbReference>
<evidence type="ECO:0000256" key="1">
    <source>
        <dbReference type="ARBA" id="ARBA00022723"/>
    </source>
</evidence>
<evidence type="ECO:0000313" key="5">
    <source>
        <dbReference type="EMBL" id="KAI7727348.1"/>
    </source>
</evidence>
<dbReference type="GO" id="GO:0008270">
    <property type="term" value="F:zinc ion binding"/>
    <property type="evidence" value="ECO:0007669"/>
    <property type="project" value="UniProtKB-KW"/>
</dbReference>
<proteinExistence type="predicted"/>
<dbReference type="PANTHER" id="PTHR33248">
    <property type="entry name" value="ZINC ION-BINDING PROTEIN"/>
    <property type="match status" value="1"/>
</dbReference>
<keyword evidence="1" id="KW-0479">Metal-binding</keyword>
<comment type="caution">
    <text evidence="5">The sequence shown here is derived from an EMBL/GenBank/DDBJ whole genome shotgun (WGS) entry which is preliminary data.</text>
</comment>
<sequence length="156" mass="17776">HPHNRSFSIIFQTLKQSNEATDHSPSLAILLQGRAIISFNPRVGKTSRQAAIKTSWTESNPGLQFYTCSAMVSRCSFFAWVEPLLCNCTSNIIKGLVNSRSLLEMKVKDLKSEVAVYEYSVKEIKDSVKEIKESHAGYVKKRDLWLIISWMFFVVK</sequence>
<feature type="domain" description="GRF-type" evidence="4">
    <location>
        <begin position="48"/>
        <end position="82"/>
    </location>
</feature>
<evidence type="ECO:0000313" key="6">
    <source>
        <dbReference type="Proteomes" id="UP001206925"/>
    </source>
</evidence>
<dbReference type="AlphaFoldDB" id="A0AAD5G4K4"/>
<reference evidence="5" key="1">
    <citation type="submission" date="2022-06" db="EMBL/GenBank/DDBJ databases">
        <title>Uncovering the hologenomic basis of an extraordinary plant invasion.</title>
        <authorList>
            <person name="Bieker V.C."/>
            <person name="Martin M.D."/>
            <person name="Gilbert T."/>
            <person name="Hodgins K."/>
            <person name="Battlay P."/>
            <person name="Petersen B."/>
            <person name="Wilson J."/>
        </authorList>
    </citation>
    <scope>NUCLEOTIDE SEQUENCE</scope>
    <source>
        <strain evidence="5">AA19_3_7</strain>
        <tissue evidence="5">Leaf</tissue>
    </source>
</reference>
<accession>A0AAD5G4K4</accession>
<dbReference type="Proteomes" id="UP001206925">
    <property type="component" value="Unassembled WGS sequence"/>
</dbReference>
<feature type="non-terminal residue" evidence="5">
    <location>
        <position position="1"/>
    </location>
</feature>
<evidence type="ECO:0000256" key="2">
    <source>
        <dbReference type="ARBA" id="ARBA00022771"/>
    </source>
</evidence>
<organism evidence="5 6">
    <name type="scientific">Ambrosia artemisiifolia</name>
    <name type="common">Common ragweed</name>
    <dbReference type="NCBI Taxonomy" id="4212"/>
    <lineage>
        <taxon>Eukaryota</taxon>
        <taxon>Viridiplantae</taxon>
        <taxon>Streptophyta</taxon>
        <taxon>Embryophyta</taxon>
        <taxon>Tracheophyta</taxon>
        <taxon>Spermatophyta</taxon>
        <taxon>Magnoliopsida</taxon>
        <taxon>eudicotyledons</taxon>
        <taxon>Gunneridae</taxon>
        <taxon>Pentapetalae</taxon>
        <taxon>asterids</taxon>
        <taxon>campanulids</taxon>
        <taxon>Asterales</taxon>
        <taxon>Asteraceae</taxon>
        <taxon>Asteroideae</taxon>
        <taxon>Heliantheae alliance</taxon>
        <taxon>Heliantheae</taxon>
        <taxon>Ambrosia</taxon>
    </lineage>
</organism>
<evidence type="ECO:0000259" key="4">
    <source>
        <dbReference type="Pfam" id="PF06839"/>
    </source>
</evidence>
<keyword evidence="2" id="KW-0863">Zinc-finger</keyword>
<dbReference type="EMBL" id="JAMZMK010011399">
    <property type="protein sequence ID" value="KAI7727348.1"/>
    <property type="molecule type" value="Genomic_DNA"/>
</dbReference>
<keyword evidence="3" id="KW-0862">Zinc</keyword>
<protein>
    <recommendedName>
        <fullName evidence="4">GRF-type domain-containing protein</fullName>
    </recommendedName>
</protein>
<keyword evidence="6" id="KW-1185">Reference proteome</keyword>
<gene>
    <name evidence="5" type="ORF">M8C21_002439</name>
</gene>
<dbReference type="Pfam" id="PF06839">
    <property type="entry name" value="Zn_ribbon_GRF"/>
    <property type="match status" value="1"/>
</dbReference>